<feature type="region of interest" description="Disordered" evidence="8">
    <location>
        <begin position="658"/>
        <end position="699"/>
    </location>
</feature>
<dbReference type="Pfam" id="PF00241">
    <property type="entry name" value="Cofilin_ADF"/>
    <property type="match status" value="1"/>
</dbReference>
<feature type="compositionally biased region" description="Polar residues" evidence="8">
    <location>
        <begin position="690"/>
        <end position="699"/>
    </location>
</feature>
<keyword evidence="4" id="KW-0677">Repeat</keyword>
<dbReference type="GO" id="GO:0005884">
    <property type="term" value="C:actin filament"/>
    <property type="evidence" value="ECO:0007669"/>
    <property type="project" value="TreeGrafter"/>
</dbReference>
<dbReference type="InterPro" id="IPR029006">
    <property type="entry name" value="ADF-H/Gelsolin-like_dom_sf"/>
</dbReference>
<dbReference type="SUPFAM" id="SSF55753">
    <property type="entry name" value="Actin depolymerizing proteins"/>
    <property type="match status" value="2"/>
</dbReference>
<evidence type="ECO:0000256" key="2">
    <source>
        <dbReference type="ARBA" id="ARBA00009557"/>
    </source>
</evidence>
<evidence type="ECO:0000313" key="11">
    <source>
        <dbReference type="Proteomes" id="UP001140074"/>
    </source>
</evidence>
<dbReference type="Gene3D" id="3.40.20.10">
    <property type="entry name" value="Severin"/>
    <property type="match status" value="2"/>
</dbReference>
<feature type="compositionally biased region" description="Low complexity" evidence="8">
    <location>
        <begin position="180"/>
        <end position="195"/>
    </location>
</feature>
<keyword evidence="11" id="KW-1185">Reference proteome</keyword>
<dbReference type="PANTHER" id="PTHR13759">
    <property type="entry name" value="TWINFILIN"/>
    <property type="match status" value="1"/>
</dbReference>
<dbReference type="PANTHER" id="PTHR13759:SF1">
    <property type="entry name" value="TWINFILIN"/>
    <property type="match status" value="1"/>
</dbReference>
<proteinExistence type="inferred from homology"/>
<comment type="subcellular location">
    <subcellularLocation>
        <location evidence="1">Cytoplasm</location>
        <location evidence="1">Cytoskeleton</location>
    </subcellularLocation>
</comment>
<sequence>MSTLTSGISATPKLRQFLEESQQGQHQDVSVLRIQIRGEDLVETARKNGPANGDLLQLEEYLGSDPAFFLLRASASQWYVVTWMPEGKVGVSNRMVYASSHSNLKAAVGADSVADTLQFSSVDEALGRDAAIPAPVDTLANRVSPVSSAVVAETKDSAVESVLPSSIVASRRTPTPPQELPSQQQQQQQQWRPQPFTATQQNRPPVTAPKPQSLAQHLPTQAETSAQKGVFVKKIDPRLAMSRSELEHVDLLMQEDDARNEQLEQMRSRLRNFTAPAKPEVNPDNHHANSRGSKQTVAAASGGFHTVTLPLTQGAKTALGDFATNVGTTVVELQVEANKCVEGVRSYASTEQFSPHPTEPRFYIMRTPGSRIFVYSCPEGSAPRLRMVYSTASAATLGQIQELGCKITHRLSLFSPAECTLIAVAATIRSGQAQRVDTDKSVDLVVNYVPSAPARSLPARFAGNTTKSLDAFTDEDGFRKAFSEVKPNAPAPPPFKAPKPVAPKPVLSKPVTPVIRAPLSQPSTDGVDNSPNAGAAAWGVQLKPGSRSITPREVHSGDNSPTPVAAALPVSGGSVSSKASEGIEPIRTRFSQVRLAGETGNDSPADSAGASPKLGSGRLTPLNSFGAKPSISVAPRVEIMHSSIPGLRSVSGAAAASAAADQDKGDKWDPWRSVSAVSKPSAKTDAPESFLQSSIYTKQNSENGAGTIADFASDITYPPLQNTSSAATKDSS</sequence>
<evidence type="ECO:0000256" key="3">
    <source>
        <dbReference type="ARBA" id="ARBA00022490"/>
    </source>
</evidence>
<dbReference type="EMBL" id="JANBUY010000093">
    <property type="protein sequence ID" value="KAJ2864258.1"/>
    <property type="molecule type" value="Genomic_DNA"/>
</dbReference>
<evidence type="ECO:0000259" key="9">
    <source>
        <dbReference type="PROSITE" id="PS51263"/>
    </source>
</evidence>
<evidence type="ECO:0000256" key="5">
    <source>
        <dbReference type="ARBA" id="ARBA00023203"/>
    </source>
</evidence>
<comment type="caution">
    <text evidence="10">The sequence shown here is derived from an EMBL/GenBank/DDBJ whole genome shotgun (WGS) entry which is preliminary data.</text>
</comment>
<feature type="domain" description="ADF-H" evidence="9">
    <location>
        <begin position="5"/>
        <end position="135"/>
    </location>
</feature>
<protein>
    <recommendedName>
        <fullName evidence="9">ADF-H domain-containing protein</fullName>
    </recommendedName>
</protein>
<dbReference type="GO" id="GO:0005737">
    <property type="term" value="C:cytoplasm"/>
    <property type="evidence" value="ECO:0007669"/>
    <property type="project" value="TreeGrafter"/>
</dbReference>
<feature type="region of interest" description="Disordered" evidence="8">
    <location>
        <begin position="276"/>
        <end position="295"/>
    </location>
</feature>
<evidence type="ECO:0000256" key="6">
    <source>
        <dbReference type="ARBA" id="ARBA00023212"/>
    </source>
</evidence>
<evidence type="ECO:0000313" key="10">
    <source>
        <dbReference type="EMBL" id="KAJ2864258.1"/>
    </source>
</evidence>
<keyword evidence="5" id="KW-0009">Actin-binding</keyword>
<dbReference type="GO" id="GO:0030042">
    <property type="term" value="P:actin filament depolymerization"/>
    <property type="evidence" value="ECO:0007669"/>
    <property type="project" value="TreeGrafter"/>
</dbReference>
<comment type="subunit">
    <text evidence="7">Interacts with G-actin; ADP-actin form.</text>
</comment>
<evidence type="ECO:0000256" key="1">
    <source>
        <dbReference type="ARBA" id="ARBA00004245"/>
    </source>
</evidence>
<feature type="compositionally biased region" description="Basic and acidic residues" evidence="8">
    <location>
        <begin position="661"/>
        <end position="670"/>
    </location>
</feature>
<feature type="region of interest" description="Disordered" evidence="8">
    <location>
        <begin position="597"/>
        <end position="621"/>
    </location>
</feature>
<accession>A0A9W8M3H0</accession>
<dbReference type="GO" id="GO:0051016">
    <property type="term" value="P:barbed-end actin filament capping"/>
    <property type="evidence" value="ECO:0007669"/>
    <property type="project" value="TreeGrafter"/>
</dbReference>
<dbReference type="AlphaFoldDB" id="A0A9W8M3H0"/>
<dbReference type="GO" id="GO:0003785">
    <property type="term" value="F:actin monomer binding"/>
    <property type="evidence" value="ECO:0007669"/>
    <property type="project" value="TreeGrafter"/>
</dbReference>
<feature type="region of interest" description="Disordered" evidence="8">
    <location>
        <begin position="484"/>
        <end position="504"/>
    </location>
</feature>
<comment type="similarity">
    <text evidence="2">Belongs to the actin-binding proteins ADF family. Twinfilin subfamily.</text>
</comment>
<dbReference type="InterPro" id="IPR002108">
    <property type="entry name" value="ADF-H"/>
</dbReference>
<evidence type="ECO:0000256" key="7">
    <source>
        <dbReference type="ARBA" id="ARBA00038532"/>
    </source>
</evidence>
<feature type="compositionally biased region" description="Polar residues" evidence="8">
    <location>
        <begin position="520"/>
        <end position="532"/>
    </location>
</feature>
<evidence type="ECO:0000256" key="8">
    <source>
        <dbReference type="SAM" id="MobiDB-lite"/>
    </source>
</evidence>
<feature type="compositionally biased region" description="Pro residues" evidence="8">
    <location>
        <begin position="489"/>
        <end position="503"/>
    </location>
</feature>
<reference evidence="10" key="1">
    <citation type="submission" date="2022-07" db="EMBL/GenBank/DDBJ databases">
        <title>Phylogenomic reconstructions and comparative analyses of Kickxellomycotina fungi.</title>
        <authorList>
            <person name="Reynolds N.K."/>
            <person name="Stajich J.E."/>
            <person name="Barry K."/>
            <person name="Grigoriev I.V."/>
            <person name="Crous P."/>
            <person name="Smith M.E."/>
        </authorList>
    </citation>
    <scope>NUCLEOTIDE SEQUENCE</scope>
    <source>
        <strain evidence="10">RSA 476</strain>
    </source>
</reference>
<keyword evidence="3" id="KW-0963">Cytoplasm</keyword>
<name>A0A9W8M3H0_9FUNG</name>
<dbReference type="PROSITE" id="PS51263">
    <property type="entry name" value="ADF_H"/>
    <property type="match status" value="1"/>
</dbReference>
<organism evidence="10 11">
    <name type="scientific">Coemansia aciculifera</name>
    <dbReference type="NCBI Taxonomy" id="417176"/>
    <lineage>
        <taxon>Eukaryota</taxon>
        <taxon>Fungi</taxon>
        <taxon>Fungi incertae sedis</taxon>
        <taxon>Zoopagomycota</taxon>
        <taxon>Kickxellomycotina</taxon>
        <taxon>Kickxellomycetes</taxon>
        <taxon>Kickxellales</taxon>
        <taxon>Kickxellaceae</taxon>
        <taxon>Coemansia</taxon>
    </lineage>
</organism>
<evidence type="ECO:0000256" key="4">
    <source>
        <dbReference type="ARBA" id="ARBA00022737"/>
    </source>
</evidence>
<dbReference type="Proteomes" id="UP001140074">
    <property type="component" value="Unassembled WGS sequence"/>
</dbReference>
<feature type="region of interest" description="Disordered" evidence="8">
    <location>
        <begin position="162"/>
        <end position="222"/>
    </location>
</feature>
<feature type="region of interest" description="Disordered" evidence="8">
    <location>
        <begin position="516"/>
        <end position="584"/>
    </location>
</feature>
<keyword evidence="6" id="KW-0206">Cytoskeleton</keyword>
<dbReference type="InterPro" id="IPR028458">
    <property type="entry name" value="Twinfilin"/>
</dbReference>
<feature type="compositionally biased region" description="Polar residues" evidence="8">
    <location>
        <begin position="213"/>
        <end position="222"/>
    </location>
</feature>
<dbReference type="GO" id="GO:0051015">
    <property type="term" value="F:actin filament binding"/>
    <property type="evidence" value="ECO:0007669"/>
    <property type="project" value="TreeGrafter"/>
</dbReference>
<gene>
    <name evidence="10" type="ORF">GGH94_003036</name>
</gene>